<sequence length="181" mass="21115">MKKNKFLKYIILPLIGLLCSCASIKKYEESDLKEIRNVKEIEGEYENKSFENENLKYTSIKSYIDFRNRVKNTSEIKSVKILILNDKKIQFTFKTENGNESNYETEYKLSANGLIFLKNKNFRLTGLPYIFGGYQINKTELGLTKENQLILNGVKVDEGAVLIILQASFPKTNFRNRYNRK</sequence>
<evidence type="ECO:0000313" key="1">
    <source>
        <dbReference type="EMBL" id="GGI24719.1"/>
    </source>
</evidence>
<dbReference type="EMBL" id="BMDJ01000003">
    <property type="protein sequence ID" value="GGI24719.1"/>
    <property type="molecule type" value="Genomic_DNA"/>
</dbReference>
<proteinExistence type="predicted"/>
<keyword evidence="2" id="KW-1185">Reference proteome</keyword>
<dbReference type="RefSeq" id="WP_188412551.1">
    <property type="nucleotide sequence ID" value="NZ_BMDJ01000003.1"/>
</dbReference>
<reference evidence="2" key="1">
    <citation type="journal article" date="2019" name="Int. J. Syst. Evol. Microbiol.">
        <title>The Global Catalogue of Microorganisms (GCM) 10K type strain sequencing project: providing services to taxonomists for standard genome sequencing and annotation.</title>
        <authorList>
            <consortium name="The Broad Institute Genomics Platform"/>
            <consortium name="The Broad Institute Genome Sequencing Center for Infectious Disease"/>
            <person name="Wu L."/>
            <person name="Ma J."/>
        </authorList>
    </citation>
    <scope>NUCLEOTIDE SEQUENCE [LARGE SCALE GENOMIC DNA]</scope>
    <source>
        <strain evidence="2">CCM 8939</strain>
    </source>
</reference>
<name>A0ABQ2BF82_9SPHI</name>
<protein>
    <recommendedName>
        <fullName evidence="3">Lipoprotein</fullName>
    </recommendedName>
</protein>
<dbReference type="Proteomes" id="UP000645390">
    <property type="component" value="Unassembled WGS sequence"/>
</dbReference>
<evidence type="ECO:0008006" key="3">
    <source>
        <dbReference type="Google" id="ProtNLM"/>
    </source>
</evidence>
<organism evidence="1 2">
    <name type="scientific">Pedobacter mendelii</name>
    <dbReference type="NCBI Taxonomy" id="1908240"/>
    <lineage>
        <taxon>Bacteria</taxon>
        <taxon>Pseudomonadati</taxon>
        <taxon>Bacteroidota</taxon>
        <taxon>Sphingobacteriia</taxon>
        <taxon>Sphingobacteriales</taxon>
        <taxon>Sphingobacteriaceae</taxon>
        <taxon>Pedobacter</taxon>
    </lineage>
</organism>
<accession>A0ABQ2BF82</accession>
<evidence type="ECO:0000313" key="2">
    <source>
        <dbReference type="Proteomes" id="UP000645390"/>
    </source>
</evidence>
<dbReference type="PROSITE" id="PS51257">
    <property type="entry name" value="PROKAR_LIPOPROTEIN"/>
    <property type="match status" value="1"/>
</dbReference>
<gene>
    <name evidence="1" type="ORF">GCM10008119_14060</name>
</gene>
<comment type="caution">
    <text evidence="1">The sequence shown here is derived from an EMBL/GenBank/DDBJ whole genome shotgun (WGS) entry which is preliminary data.</text>
</comment>